<dbReference type="Proteomes" id="UP000683925">
    <property type="component" value="Unassembled WGS sequence"/>
</dbReference>
<sequence>MIRYRLDQHIFLKFTRYIRIQSQYDFQKPSLQLNKAQKLKDWMDLKYIRGFQVPQILQNKITLQTLESNCILHLFTETNKDLQPLLISRNIKLLVTFVVLQMRNTLKYSLYEPESQWRFEHLEMSYTTTKIVYSGTIFLKFFNKIVHRTPSASFEKGSGSEQFISLSKMIQVSK</sequence>
<accession>A0A8S1XM08</accession>
<reference evidence="1" key="1">
    <citation type="submission" date="2021-01" db="EMBL/GenBank/DDBJ databases">
        <authorList>
            <consortium name="Genoscope - CEA"/>
            <person name="William W."/>
        </authorList>
    </citation>
    <scope>NUCLEOTIDE SEQUENCE</scope>
</reference>
<proteinExistence type="predicted"/>
<comment type="caution">
    <text evidence="1">The sequence shown here is derived from an EMBL/GenBank/DDBJ whole genome shotgun (WGS) entry which is preliminary data.</text>
</comment>
<name>A0A8S1XM08_PAROT</name>
<dbReference type="OrthoDB" id="295145at2759"/>
<evidence type="ECO:0000313" key="2">
    <source>
        <dbReference type="Proteomes" id="UP000683925"/>
    </source>
</evidence>
<evidence type="ECO:0000313" key="1">
    <source>
        <dbReference type="EMBL" id="CAD8201989.1"/>
    </source>
</evidence>
<keyword evidence="2" id="KW-1185">Reference proteome</keyword>
<protein>
    <submittedName>
        <fullName evidence="1">Uncharacterized protein</fullName>
    </submittedName>
</protein>
<dbReference type="EMBL" id="CAJJDP010000126">
    <property type="protein sequence ID" value="CAD8201989.1"/>
    <property type="molecule type" value="Genomic_DNA"/>
</dbReference>
<organism evidence="1 2">
    <name type="scientific">Paramecium octaurelia</name>
    <dbReference type="NCBI Taxonomy" id="43137"/>
    <lineage>
        <taxon>Eukaryota</taxon>
        <taxon>Sar</taxon>
        <taxon>Alveolata</taxon>
        <taxon>Ciliophora</taxon>
        <taxon>Intramacronucleata</taxon>
        <taxon>Oligohymenophorea</taxon>
        <taxon>Peniculida</taxon>
        <taxon>Parameciidae</taxon>
        <taxon>Paramecium</taxon>
    </lineage>
</organism>
<dbReference type="AlphaFoldDB" id="A0A8S1XM08"/>
<gene>
    <name evidence="1" type="ORF">POCTA_138.1.T1260004</name>
</gene>